<dbReference type="Gene3D" id="1.20.1280.50">
    <property type="match status" value="1"/>
</dbReference>
<feature type="domain" description="KIB1-4 beta-propeller" evidence="2">
    <location>
        <begin position="91"/>
        <end position="406"/>
    </location>
</feature>
<dbReference type="STRING" id="180498.A0A067L438"/>
<reference evidence="3 4" key="1">
    <citation type="journal article" date="2014" name="PLoS ONE">
        <title>Global Analysis of Gene Expression Profiles in Physic Nut (Jatropha curcas L.) Seedlings Exposed to Salt Stress.</title>
        <authorList>
            <person name="Zhang L."/>
            <person name="Zhang C."/>
            <person name="Wu P."/>
            <person name="Chen Y."/>
            <person name="Li M."/>
            <person name="Jiang H."/>
            <person name="Wu G."/>
        </authorList>
    </citation>
    <scope>NUCLEOTIDE SEQUENCE [LARGE SCALE GENOMIC DNA]</scope>
    <source>
        <strain evidence="4">cv. GZQX0401</strain>
        <tissue evidence="3">Young leaves</tissue>
    </source>
</reference>
<dbReference type="OrthoDB" id="638130at2759"/>
<gene>
    <name evidence="3" type="ORF">JCGZ_00997</name>
</gene>
<dbReference type="InterPro" id="IPR036047">
    <property type="entry name" value="F-box-like_dom_sf"/>
</dbReference>
<name>A0A067L438_JATCU</name>
<dbReference type="Pfam" id="PF00646">
    <property type="entry name" value="F-box"/>
    <property type="match status" value="1"/>
</dbReference>
<sequence>MACSRGGEMITPLSWSTLPVDLLTDIAKHLDTYFDVLHFRSVCHSWRTSVPAPKKSPSLPLELNFLTDDPFHPFATFSVYRRTVFRLEPEGSQHGNSWLIKVQEESDAGKLLVTSPFSRYPIYNLPPTFPRELNLLSFRVWPIASTFSLERHDEDEELDSNDVTYHPMEIVHGGVEENDNDSFISNDGVTMSSKVTVSASETDSSLGVCALIRGEFYSMKVNRDQEWNSMDIADTYRDIINYKGDIYAVLRNGTGSRTDANSLTTTHLILPPRPFTGERYLVESCGDLFLVSRDYSICASKVYYDDDTKCYFKKEGVTDIPFKFEVFKLNTVSPTSPVYHWDVVNDLGDQIFCLSKDCSFSVSAQDFAGSKGNCIYFVDELYDEFDDEEDVYDDDLVDDTKIFVFNLEDGYAGPLASSPGFPNIFWPPPLWLRTDLPPLGN</sequence>
<dbReference type="InterPro" id="IPR051304">
    <property type="entry name" value="SCF_F-box_domain"/>
</dbReference>
<evidence type="ECO:0008006" key="5">
    <source>
        <dbReference type="Google" id="ProtNLM"/>
    </source>
</evidence>
<dbReference type="SUPFAM" id="SSF81383">
    <property type="entry name" value="F-box domain"/>
    <property type="match status" value="1"/>
</dbReference>
<evidence type="ECO:0000313" key="4">
    <source>
        <dbReference type="Proteomes" id="UP000027138"/>
    </source>
</evidence>
<protein>
    <recommendedName>
        <fullName evidence="5">F-box domain-containing protein</fullName>
    </recommendedName>
</protein>
<proteinExistence type="predicted"/>
<keyword evidence="4" id="KW-1185">Reference proteome</keyword>
<dbReference type="PANTHER" id="PTHR47123">
    <property type="entry name" value="F-BOX PROTEIN SKIP23"/>
    <property type="match status" value="1"/>
</dbReference>
<dbReference type="InterPro" id="IPR001810">
    <property type="entry name" value="F-box_dom"/>
</dbReference>
<organism evidence="3 4">
    <name type="scientific">Jatropha curcas</name>
    <name type="common">Barbados nut</name>
    <dbReference type="NCBI Taxonomy" id="180498"/>
    <lineage>
        <taxon>Eukaryota</taxon>
        <taxon>Viridiplantae</taxon>
        <taxon>Streptophyta</taxon>
        <taxon>Embryophyta</taxon>
        <taxon>Tracheophyta</taxon>
        <taxon>Spermatophyta</taxon>
        <taxon>Magnoliopsida</taxon>
        <taxon>eudicotyledons</taxon>
        <taxon>Gunneridae</taxon>
        <taxon>Pentapetalae</taxon>
        <taxon>rosids</taxon>
        <taxon>fabids</taxon>
        <taxon>Malpighiales</taxon>
        <taxon>Euphorbiaceae</taxon>
        <taxon>Crotonoideae</taxon>
        <taxon>Jatropheae</taxon>
        <taxon>Jatropha</taxon>
    </lineage>
</organism>
<dbReference type="AlphaFoldDB" id="A0A067L438"/>
<dbReference type="EMBL" id="KK914353">
    <property type="protein sequence ID" value="KDP39240.1"/>
    <property type="molecule type" value="Genomic_DNA"/>
</dbReference>
<feature type="domain" description="F-box" evidence="1">
    <location>
        <begin position="15"/>
        <end position="50"/>
    </location>
</feature>
<dbReference type="Proteomes" id="UP000027138">
    <property type="component" value="Unassembled WGS sequence"/>
</dbReference>
<evidence type="ECO:0000313" key="3">
    <source>
        <dbReference type="EMBL" id="KDP39240.1"/>
    </source>
</evidence>
<accession>A0A067L438</accession>
<evidence type="ECO:0000259" key="1">
    <source>
        <dbReference type="Pfam" id="PF00646"/>
    </source>
</evidence>
<dbReference type="CDD" id="cd09917">
    <property type="entry name" value="F-box_SF"/>
    <property type="match status" value="1"/>
</dbReference>
<dbReference type="Pfam" id="PF03478">
    <property type="entry name" value="Beta-prop_KIB1-4"/>
    <property type="match status" value="1"/>
</dbReference>
<dbReference type="InterPro" id="IPR005174">
    <property type="entry name" value="KIB1-4_b-propeller"/>
</dbReference>
<dbReference type="PANTHER" id="PTHR47123:SF6">
    <property type="entry name" value="F-BOX PROTEIN SKIP23-LIKE ISOFORM X1"/>
    <property type="match status" value="1"/>
</dbReference>
<evidence type="ECO:0000259" key="2">
    <source>
        <dbReference type="Pfam" id="PF03478"/>
    </source>
</evidence>